<dbReference type="Gramene" id="RZC81172">
    <property type="protein sequence ID" value="RZC81172"/>
    <property type="gene ID" value="C5167_043756"/>
</dbReference>
<sequence length="562" mass="62862">MHRVPHKYFSSSEFSEQLNFGTHYHMFSANLLTSSKFKVINRFRLGSYLRVAVVCFSANSGKENNYLIMSKGLDHDTLNENVKKVQYAVRGELYLRASELQKEGKKVFFKFLRFSVVHPQIIFTNVGNPHALGQKPLSFPRQVVALCQAPFLLEDPNVGLVFPEDAIARAKHYLSLTSGGLGAYSDSRGLPGIRKEVADFIEKRDGYPSDPELIFLTDGASKGVMQMLNTIIRGEKDGILVPVPQYPLYSAAISLYGGSLVPYYLEESANWGLDVNNLRQSVAQARSRGITVRAMVIINPGNPTGQCLSIDNLQELLRFCSREKLVLLADEVYQQNIYQDQRPFISARKVLLDTGTPISKDVQLVSFHTVSKGYWGECGQRGGYFEMTNIPAESVDEIYKVASISLSPNVPGQIFLGLMVNPPKPGDISYPKFVQESKTILDSLRKRAHIMTNGFNSCRNVVCNFTEGAMYSFPQIRLPPKAIEAAKMAGKVPDVYYCLKLLEATGISTVPGSGFGQKEGVFHLRTTILPAEEDMPAIMDNFKKFNDAFMEQYEDHRGYSRM</sequence>
<evidence type="ECO:0000256" key="8">
    <source>
        <dbReference type="ARBA" id="ARBA00025709"/>
    </source>
</evidence>
<comment type="catalytic activity">
    <reaction evidence="10">
        <text>glycine + 2-oxoglutarate = glyoxylate + L-glutamate</text>
        <dbReference type="Rhea" id="RHEA:14089"/>
        <dbReference type="ChEBI" id="CHEBI:16810"/>
        <dbReference type="ChEBI" id="CHEBI:29985"/>
        <dbReference type="ChEBI" id="CHEBI:36655"/>
        <dbReference type="ChEBI" id="CHEBI:57305"/>
        <dbReference type="EC" id="2.6.1.4"/>
    </reaction>
</comment>
<dbReference type="InterPro" id="IPR015424">
    <property type="entry name" value="PyrdxlP-dep_Trfase"/>
</dbReference>
<evidence type="ECO:0000259" key="11">
    <source>
        <dbReference type="Pfam" id="PF00155"/>
    </source>
</evidence>
<keyword evidence="6" id="KW-0663">Pyridoxal phosphate</keyword>
<comment type="catalytic activity">
    <reaction evidence="1">
        <text>glyoxylate + L-alanine = glycine + pyruvate</text>
        <dbReference type="Rhea" id="RHEA:24248"/>
        <dbReference type="ChEBI" id="CHEBI:15361"/>
        <dbReference type="ChEBI" id="CHEBI:36655"/>
        <dbReference type="ChEBI" id="CHEBI:57305"/>
        <dbReference type="ChEBI" id="CHEBI:57972"/>
        <dbReference type="EC" id="2.6.1.44"/>
    </reaction>
</comment>
<evidence type="ECO:0000256" key="1">
    <source>
        <dbReference type="ARBA" id="ARBA00001781"/>
    </source>
</evidence>
<dbReference type="InterPro" id="IPR004839">
    <property type="entry name" value="Aminotransferase_I/II_large"/>
</dbReference>
<evidence type="ECO:0000256" key="10">
    <source>
        <dbReference type="ARBA" id="ARBA00052537"/>
    </source>
</evidence>
<dbReference type="EMBL" id="CM010724">
    <property type="protein sequence ID" value="RZC81172.1"/>
    <property type="molecule type" value="Genomic_DNA"/>
</dbReference>
<dbReference type="Gene3D" id="3.90.1150.10">
    <property type="entry name" value="Aspartate Aminotransferase, domain 1"/>
    <property type="match status" value="1"/>
</dbReference>
<dbReference type="PANTHER" id="PTHR11751:SF373">
    <property type="entry name" value="GLUTAMATE--GLYOXYLATE AMINOTRANSFERASE 2"/>
    <property type="match status" value="1"/>
</dbReference>
<comment type="cofactor">
    <cofactor evidence="2">
        <name>pyridoxal 5'-phosphate</name>
        <dbReference type="ChEBI" id="CHEBI:597326"/>
    </cofactor>
</comment>
<name>A0A4Y7L916_PAPSO</name>
<proteinExistence type="inferred from homology"/>
<organism evidence="12 13">
    <name type="scientific">Papaver somniferum</name>
    <name type="common">Opium poppy</name>
    <dbReference type="NCBI Taxonomy" id="3469"/>
    <lineage>
        <taxon>Eukaryota</taxon>
        <taxon>Viridiplantae</taxon>
        <taxon>Streptophyta</taxon>
        <taxon>Embryophyta</taxon>
        <taxon>Tracheophyta</taxon>
        <taxon>Spermatophyta</taxon>
        <taxon>Magnoliopsida</taxon>
        <taxon>Ranunculales</taxon>
        <taxon>Papaveraceae</taxon>
        <taxon>Papaveroideae</taxon>
        <taxon>Papaver</taxon>
    </lineage>
</organism>
<dbReference type="InterPro" id="IPR015422">
    <property type="entry name" value="PyrdxlP-dep_Trfase_small"/>
</dbReference>
<comment type="subunit">
    <text evidence="3">Homodimer.</text>
</comment>
<keyword evidence="4" id="KW-0032">Aminotransferase</keyword>
<dbReference type="GO" id="GO:0042853">
    <property type="term" value="P:L-alanine catabolic process"/>
    <property type="evidence" value="ECO:0007669"/>
    <property type="project" value="UniProtKB-UniPathway"/>
</dbReference>
<comment type="pathway">
    <text evidence="8">Photosynthesis; C4 acid pathway.</text>
</comment>
<dbReference type="CDD" id="cd00609">
    <property type="entry name" value="AAT_like"/>
    <property type="match status" value="1"/>
</dbReference>
<evidence type="ECO:0000313" key="12">
    <source>
        <dbReference type="EMBL" id="RZC81172.1"/>
    </source>
</evidence>
<evidence type="ECO:0000313" key="13">
    <source>
        <dbReference type="Proteomes" id="UP000316621"/>
    </source>
</evidence>
<dbReference type="FunFam" id="1.10.287.1970:FF:000001">
    <property type="entry name" value="Alanine aminotransferase 2"/>
    <property type="match status" value="1"/>
</dbReference>
<dbReference type="GO" id="GO:0030170">
    <property type="term" value="F:pyridoxal phosphate binding"/>
    <property type="evidence" value="ECO:0007669"/>
    <property type="project" value="InterPro"/>
</dbReference>
<dbReference type="GO" id="GO:0009853">
    <property type="term" value="P:photorespiration"/>
    <property type="evidence" value="ECO:0007669"/>
    <property type="project" value="TreeGrafter"/>
</dbReference>
<evidence type="ECO:0000256" key="6">
    <source>
        <dbReference type="ARBA" id="ARBA00022898"/>
    </source>
</evidence>
<keyword evidence="5" id="KW-0808">Transferase</keyword>
<dbReference type="AlphaFoldDB" id="A0A4Y7L916"/>
<dbReference type="STRING" id="3469.A0A4Y7L916"/>
<dbReference type="Proteomes" id="UP000316621">
    <property type="component" value="Chromosome 10"/>
</dbReference>
<dbReference type="Pfam" id="PF00155">
    <property type="entry name" value="Aminotran_1_2"/>
    <property type="match status" value="1"/>
</dbReference>
<protein>
    <recommendedName>
        <fullName evidence="11">Aminotransferase class I/classII large domain-containing protein</fullName>
    </recommendedName>
</protein>
<dbReference type="GO" id="GO:0005777">
    <property type="term" value="C:peroxisome"/>
    <property type="evidence" value="ECO:0007669"/>
    <property type="project" value="UniProtKB-ARBA"/>
</dbReference>
<dbReference type="GO" id="GO:0047958">
    <property type="term" value="F:glycine:2-oxoglutarate aminotransferase activity"/>
    <property type="evidence" value="ECO:0007669"/>
    <property type="project" value="UniProtKB-EC"/>
</dbReference>
<evidence type="ECO:0000256" key="7">
    <source>
        <dbReference type="ARBA" id="ARBA00025708"/>
    </source>
</evidence>
<comment type="pathway">
    <text evidence="7">Amino-acid degradation; L-alanine degradation via transaminase pathway; pyruvate from L-alanine: step 1/1.</text>
</comment>
<dbReference type="OMA" id="IHHEPES"/>
<dbReference type="PANTHER" id="PTHR11751">
    <property type="entry name" value="ALANINE AMINOTRANSFERASE"/>
    <property type="match status" value="1"/>
</dbReference>
<dbReference type="UniPathway" id="UPA00322"/>
<dbReference type="Gene3D" id="1.10.287.1970">
    <property type="match status" value="1"/>
</dbReference>
<dbReference type="InterPro" id="IPR015421">
    <property type="entry name" value="PyrdxlP-dep_Trfase_major"/>
</dbReference>
<dbReference type="UniPathway" id="UPA00528">
    <property type="reaction ID" value="UER00586"/>
</dbReference>
<dbReference type="SUPFAM" id="SSF53383">
    <property type="entry name" value="PLP-dependent transferases"/>
    <property type="match status" value="1"/>
</dbReference>
<evidence type="ECO:0000256" key="5">
    <source>
        <dbReference type="ARBA" id="ARBA00022679"/>
    </source>
</evidence>
<evidence type="ECO:0000256" key="3">
    <source>
        <dbReference type="ARBA" id="ARBA00011738"/>
    </source>
</evidence>
<dbReference type="Gene3D" id="3.40.640.10">
    <property type="entry name" value="Type I PLP-dependent aspartate aminotransferase-like (Major domain)"/>
    <property type="match status" value="1"/>
</dbReference>
<evidence type="ECO:0000256" key="9">
    <source>
        <dbReference type="ARBA" id="ARBA00025785"/>
    </source>
</evidence>
<reference evidence="12 13" key="1">
    <citation type="journal article" date="2018" name="Science">
        <title>The opium poppy genome and morphinan production.</title>
        <authorList>
            <person name="Guo L."/>
            <person name="Winzer T."/>
            <person name="Yang X."/>
            <person name="Li Y."/>
            <person name="Ning Z."/>
            <person name="He Z."/>
            <person name="Teodor R."/>
            <person name="Lu Y."/>
            <person name="Bowser T.A."/>
            <person name="Graham I.A."/>
            <person name="Ye K."/>
        </authorList>
    </citation>
    <scope>NUCLEOTIDE SEQUENCE [LARGE SCALE GENOMIC DNA]</scope>
    <source>
        <strain evidence="13">cv. HN1</strain>
        <tissue evidence="12">Leaves</tissue>
    </source>
</reference>
<evidence type="ECO:0000256" key="2">
    <source>
        <dbReference type="ARBA" id="ARBA00001933"/>
    </source>
</evidence>
<dbReference type="FunFam" id="3.90.1150.10:FF:000010">
    <property type="entry name" value="Alanine aminotransferase 2"/>
    <property type="match status" value="1"/>
</dbReference>
<accession>A0A4Y7L916</accession>
<dbReference type="InterPro" id="IPR045088">
    <property type="entry name" value="ALAT1/2-like"/>
</dbReference>
<gene>
    <name evidence="12" type="ORF">C5167_043756</name>
</gene>
<dbReference type="FunFam" id="3.40.640.10:FF:000012">
    <property type="entry name" value="alanine aminotransferase 2"/>
    <property type="match status" value="1"/>
</dbReference>
<evidence type="ECO:0000256" key="4">
    <source>
        <dbReference type="ARBA" id="ARBA00022576"/>
    </source>
</evidence>
<keyword evidence="13" id="KW-1185">Reference proteome</keyword>
<dbReference type="GO" id="GO:0004021">
    <property type="term" value="F:L-alanine:2-oxoglutarate aminotransferase activity"/>
    <property type="evidence" value="ECO:0007669"/>
    <property type="project" value="UniProtKB-ARBA"/>
</dbReference>
<comment type="similarity">
    <text evidence="9">Belongs to the class-I pyridoxal-phosphate-dependent aminotransferase family. Alanine aminotransferase subfamily.</text>
</comment>
<dbReference type="GO" id="GO:0008453">
    <property type="term" value="F:alanine-glyoxylate transaminase activity"/>
    <property type="evidence" value="ECO:0007669"/>
    <property type="project" value="UniProtKB-EC"/>
</dbReference>
<feature type="domain" description="Aminotransferase class I/classII large" evidence="11">
    <location>
        <begin position="163"/>
        <end position="530"/>
    </location>
</feature>